<feature type="domain" description="HTH crp-type" evidence="5">
    <location>
        <begin position="175"/>
        <end position="248"/>
    </location>
</feature>
<sequence>MTLPQVSSISPISGPKQSAIPASLHQIKTHCATCSMHDLCLPVGLSEADISRLDDIIRRRRRIKRGETLYRMGEKFQYLYAIRFGHFKAIQVESSGAEQITGFQMSGELLGLDGIATDIHQCDAIALEDSEVCEVPFVQLEDLFREIPGLQRHFHRMMSREITREQGVMLLLGSMRAEQRLAAFLLNLSGRYAARGYSANRFQLRMTREEIGNYLGLTVESISRLLTKFRQQDWLKVEQRELEIVNHDELKKLISGTPDEDCSNA</sequence>
<organism evidence="6 7">
    <name type="scientific">Parvibium lacunae</name>
    <dbReference type="NCBI Taxonomy" id="1888893"/>
    <lineage>
        <taxon>Bacteria</taxon>
        <taxon>Pseudomonadati</taxon>
        <taxon>Pseudomonadota</taxon>
        <taxon>Betaproteobacteria</taxon>
        <taxon>Burkholderiales</taxon>
        <taxon>Alcaligenaceae</taxon>
        <taxon>Parvibium</taxon>
    </lineage>
</organism>
<evidence type="ECO:0000256" key="1">
    <source>
        <dbReference type="ARBA" id="ARBA00023015"/>
    </source>
</evidence>
<comment type="caution">
    <text evidence="6">The sequence shown here is derived from an EMBL/GenBank/DDBJ whole genome shotgun (WGS) entry which is preliminary data.</text>
</comment>
<accession>A0A368L7N4</accession>
<dbReference type="FunFam" id="2.60.120.10:FF:000004">
    <property type="entry name" value="Fumarate/nitrate reduction transcriptional regulator Fnr"/>
    <property type="match status" value="1"/>
</dbReference>
<dbReference type="Pfam" id="PF00027">
    <property type="entry name" value="cNMP_binding"/>
    <property type="match status" value="1"/>
</dbReference>
<dbReference type="GO" id="GO:0003700">
    <property type="term" value="F:DNA-binding transcription factor activity"/>
    <property type="evidence" value="ECO:0007669"/>
    <property type="project" value="InterPro"/>
</dbReference>
<dbReference type="Gene3D" id="2.60.120.10">
    <property type="entry name" value="Jelly Rolls"/>
    <property type="match status" value="1"/>
</dbReference>
<keyword evidence="7" id="KW-1185">Reference proteome</keyword>
<keyword evidence="1" id="KW-0805">Transcription regulation</keyword>
<dbReference type="CDD" id="cd00038">
    <property type="entry name" value="CAP_ED"/>
    <property type="match status" value="1"/>
</dbReference>
<dbReference type="InterPro" id="IPR012318">
    <property type="entry name" value="HTH_CRP"/>
</dbReference>
<dbReference type="InterPro" id="IPR050397">
    <property type="entry name" value="Env_Response_Regulators"/>
</dbReference>
<dbReference type="RefSeq" id="WP_114401811.1">
    <property type="nucleotide sequence ID" value="NZ_QPGB01000001.1"/>
</dbReference>
<dbReference type="PROSITE" id="PS50042">
    <property type="entry name" value="CNMP_BINDING_3"/>
    <property type="match status" value="1"/>
</dbReference>
<dbReference type="PRINTS" id="PR00034">
    <property type="entry name" value="HTHCRP"/>
</dbReference>
<feature type="domain" description="Cyclic nucleotide-binding" evidence="4">
    <location>
        <begin position="41"/>
        <end position="111"/>
    </location>
</feature>
<dbReference type="EMBL" id="QPGB01000001">
    <property type="protein sequence ID" value="RCS59663.1"/>
    <property type="molecule type" value="Genomic_DNA"/>
</dbReference>
<dbReference type="Proteomes" id="UP000252357">
    <property type="component" value="Unassembled WGS sequence"/>
</dbReference>
<dbReference type="SMART" id="SM00100">
    <property type="entry name" value="cNMP"/>
    <property type="match status" value="1"/>
</dbReference>
<dbReference type="InterPro" id="IPR014710">
    <property type="entry name" value="RmlC-like_jellyroll"/>
</dbReference>
<proteinExistence type="predicted"/>
<evidence type="ECO:0000256" key="2">
    <source>
        <dbReference type="ARBA" id="ARBA00023125"/>
    </source>
</evidence>
<dbReference type="PROSITE" id="PS00042">
    <property type="entry name" value="HTH_CRP_1"/>
    <property type="match status" value="1"/>
</dbReference>
<dbReference type="InterPro" id="IPR036388">
    <property type="entry name" value="WH-like_DNA-bd_sf"/>
</dbReference>
<keyword evidence="3" id="KW-0804">Transcription</keyword>
<gene>
    <name evidence="6" type="ORF">DU000_02850</name>
</gene>
<evidence type="ECO:0000259" key="5">
    <source>
        <dbReference type="PROSITE" id="PS51063"/>
    </source>
</evidence>
<dbReference type="FunFam" id="1.10.10.10:FF:000028">
    <property type="entry name" value="Fumarate/nitrate reduction transcriptional regulator Fnr"/>
    <property type="match status" value="1"/>
</dbReference>
<dbReference type="SUPFAM" id="SSF51206">
    <property type="entry name" value="cAMP-binding domain-like"/>
    <property type="match status" value="1"/>
</dbReference>
<dbReference type="SUPFAM" id="SSF46785">
    <property type="entry name" value="Winged helix' DNA-binding domain"/>
    <property type="match status" value="1"/>
</dbReference>
<reference evidence="6 7" key="1">
    <citation type="journal article" date="2018" name="Int. J. Syst. Evol. Microbiol.">
        <title>Parvibium lacunae gen. nov., sp. nov., a new member of the family Alcaligenaceae isolated from a freshwater pond.</title>
        <authorList>
            <person name="Chen W.M."/>
            <person name="Xie P.B."/>
            <person name="Hsu M.Y."/>
            <person name="Sheu S.Y."/>
        </authorList>
    </citation>
    <scope>NUCLEOTIDE SEQUENCE [LARGE SCALE GENOMIC DNA]</scope>
    <source>
        <strain evidence="6 7">KMB9</strain>
    </source>
</reference>
<dbReference type="Pfam" id="PF13545">
    <property type="entry name" value="HTH_Crp_2"/>
    <property type="match status" value="1"/>
</dbReference>
<dbReference type="OrthoDB" id="7643467at2"/>
<dbReference type="AlphaFoldDB" id="A0A368L7N4"/>
<dbReference type="NCBIfam" id="NF008365">
    <property type="entry name" value="PRK11161.1"/>
    <property type="match status" value="1"/>
</dbReference>
<dbReference type="GO" id="GO:0003677">
    <property type="term" value="F:DNA binding"/>
    <property type="evidence" value="ECO:0007669"/>
    <property type="project" value="UniProtKB-KW"/>
</dbReference>
<dbReference type="Gene3D" id="1.10.10.10">
    <property type="entry name" value="Winged helix-like DNA-binding domain superfamily/Winged helix DNA-binding domain"/>
    <property type="match status" value="1"/>
</dbReference>
<dbReference type="PROSITE" id="PS51063">
    <property type="entry name" value="HTH_CRP_2"/>
    <property type="match status" value="1"/>
</dbReference>
<evidence type="ECO:0000256" key="3">
    <source>
        <dbReference type="ARBA" id="ARBA00023163"/>
    </source>
</evidence>
<dbReference type="InterPro" id="IPR036390">
    <property type="entry name" value="WH_DNA-bd_sf"/>
</dbReference>
<dbReference type="InterPro" id="IPR000595">
    <property type="entry name" value="cNMP-bd_dom"/>
</dbReference>
<evidence type="ECO:0000259" key="4">
    <source>
        <dbReference type="PROSITE" id="PS50042"/>
    </source>
</evidence>
<protein>
    <submittedName>
        <fullName evidence="6">Fumarate/nitrate reduction transcriptional regulator Fnr</fullName>
    </submittedName>
</protein>
<dbReference type="PANTHER" id="PTHR24567:SF75">
    <property type="entry name" value="FUMARATE AND NITRATE REDUCTION REGULATORY PROTEIN"/>
    <property type="match status" value="1"/>
</dbReference>
<dbReference type="InterPro" id="IPR018335">
    <property type="entry name" value="Tscrpt_reg_HTH_Crp-type_CS"/>
</dbReference>
<keyword evidence="2" id="KW-0238">DNA-binding</keyword>
<dbReference type="SMART" id="SM00419">
    <property type="entry name" value="HTH_CRP"/>
    <property type="match status" value="1"/>
</dbReference>
<evidence type="ECO:0000313" key="6">
    <source>
        <dbReference type="EMBL" id="RCS59663.1"/>
    </source>
</evidence>
<dbReference type="PANTHER" id="PTHR24567">
    <property type="entry name" value="CRP FAMILY TRANSCRIPTIONAL REGULATORY PROTEIN"/>
    <property type="match status" value="1"/>
</dbReference>
<name>A0A368L7N4_9BURK</name>
<dbReference type="InterPro" id="IPR018490">
    <property type="entry name" value="cNMP-bd_dom_sf"/>
</dbReference>
<evidence type="ECO:0000313" key="7">
    <source>
        <dbReference type="Proteomes" id="UP000252357"/>
    </source>
</evidence>
<dbReference type="GO" id="GO:0005829">
    <property type="term" value="C:cytosol"/>
    <property type="evidence" value="ECO:0007669"/>
    <property type="project" value="TreeGrafter"/>
</dbReference>
<dbReference type="CDD" id="cd00092">
    <property type="entry name" value="HTH_CRP"/>
    <property type="match status" value="1"/>
</dbReference>